<dbReference type="EMBL" id="CP027845">
    <property type="protein sequence ID" value="AVP87958.1"/>
    <property type="molecule type" value="Genomic_DNA"/>
</dbReference>
<reference evidence="1 2" key="1">
    <citation type="submission" date="2018-03" db="EMBL/GenBank/DDBJ databases">
        <title>A gene transfer event suggests a long-term partnership between eustigmatophyte algae and a novel lineage of endosymbiotic bacteria.</title>
        <authorList>
            <person name="Yurchenko T."/>
            <person name="Sevcikova T."/>
            <person name="Pribyl P."/>
            <person name="El Karkouri K."/>
            <person name="Klimes V."/>
            <person name="Amaral R."/>
            <person name="Zbrankova V."/>
            <person name="Kim E."/>
            <person name="Raoult D."/>
            <person name="Santos L.M.A."/>
            <person name="Elias M."/>
        </authorList>
    </citation>
    <scope>NUCLEOTIDE SEQUENCE [LARGE SCALE GENOMIC DNA]</scope>
    <source>
        <strain evidence="1">CCALA 838</strain>
    </source>
</reference>
<dbReference type="Proteomes" id="UP000241762">
    <property type="component" value="Chromosome"/>
</dbReference>
<keyword evidence="2" id="KW-1185">Reference proteome</keyword>
<sequence>MSPYLDDVIYYTHFLEDSIEEKDFSKITQLLTTLLIEKGSQ</sequence>
<gene>
    <name evidence="1" type="ORF">phytr_10300</name>
</gene>
<proteinExistence type="predicted"/>
<dbReference type="KEGG" id="ptc:phytr_10300"/>
<protein>
    <submittedName>
        <fullName evidence="1">Uncharacterized protein</fullName>
    </submittedName>
</protein>
<dbReference type="RefSeq" id="WP_267895090.1">
    <property type="nucleotide sequence ID" value="NZ_CP027845.1"/>
</dbReference>
<evidence type="ECO:0000313" key="2">
    <source>
        <dbReference type="Proteomes" id="UP000241762"/>
    </source>
</evidence>
<dbReference type="AlphaFoldDB" id="A0A2P1P9L6"/>
<accession>A0A2P1P9L6</accession>
<organism evidence="1 2">
    <name type="scientific">Candidatus Phycorickettsia trachydisci</name>
    <dbReference type="NCBI Taxonomy" id="2115978"/>
    <lineage>
        <taxon>Bacteria</taxon>
        <taxon>Pseudomonadati</taxon>
        <taxon>Pseudomonadota</taxon>
        <taxon>Alphaproteobacteria</taxon>
        <taxon>Rickettsiales</taxon>
        <taxon>Rickettsiaceae</taxon>
        <taxon>Candidatus Phycorickettsia</taxon>
    </lineage>
</organism>
<name>A0A2P1P9L6_9RICK</name>
<evidence type="ECO:0000313" key="1">
    <source>
        <dbReference type="EMBL" id="AVP87958.1"/>
    </source>
</evidence>